<reference evidence="4 5" key="1">
    <citation type="submission" date="2017-09" db="EMBL/GenBank/DDBJ databases">
        <title>Depth-based differentiation of microbial function through sediment-hosted aquifers and enrichment of novel symbionts in the deep terrestrial subsurface.</title>
        <authorList>
            <person name="Probst A.J."/>
            <person name="Ladd B."/>
            <person name="Jarett J.K."/>
            <person name="Geller-Mcgrath D.E."/>
            <person name="Sieber C.M."/>
            <person name="Emerson J.B."/>
            <person name="Anantharaman K."/>
            <person name="Thomas B.C."/>
            <person name="Malmstrom R."/>
            <person name="Stieglmeier M."/>
            <person name="Klingl A."/>
            <person name="Woyke T."/>
            <person name="Ryan C.M."/>
            <person name="Banfield J.F."/>
        </authorList>
    </citation>
    <scope>NUCLEOTIDE SEQUENCE [LARGE SCALE GENOMIC DNA]</scope>
    <source>
        <strain evidence="4">CG23_combo_of_CG06-09_8_20_14_all_41_10</strain>
    </source>
</reference>
<evidence type="ECO:0000313" key="5">
    <source>
        <dbReference type="Proteomes" id="UP000231292"/>
    </source>
</evidence>
<accession>A0A2G9YKK5</accession>
<dbReference type="PANTHER" id="PTHR43351:SF2">
    <property type="entry name" value="L(+)-TARTRATE DEHYDRATASE SUBUNIT BETA-RELATED"/>
    <property type="match status" value="1"/>
</dbReference>
<dbReference type="EMBL" id="PCRK01000022">
    <property type="protein sequence ID" value="PIP19770.1"/>
    <property type="molecule type" value="Genomic_DNA"/>
</dbReference>
<dbReference type="Pfam" id="PF05683">
    <property type="entry name" value="Fumerase_C"/>
    <property type="match status" value="1"/>
</dbReference>
<dbReference type="InterPro" id="IPR036660">
    <property type="entry name" value="Fe-S_hydroAse_TtdB_cat_sf"/>
</dbReference>
<dbReference type="PANTHER" id="PTHR43351">
    <property type="entry name" value="L(+)-TARTRATE DEHYDRATASE SUBUNIT BETA"/>
    <property type="match status" value="1"/>
</dbReference>
<evidence type="ECO:0000256" key="2">
    <source>
        <dbReference type="ARBA" id="ARBA00023239"/>
    </source>
</evidence>
<comment type="similarity">
    <text evidence="1">Belongs to the class-I fumarase family.</text>
</comment>
<dbReference type="InterPro" id="IPR004647">
    <property type="entry name" value="Fe-S_hydro-lyase_TtdB-typ_cat"/>
</dbReference>
<name>A0A2G9YKK5_9BACT</name>
<dbReference type="Gene3D" id="3.20.130.10">
    <property type="entry name" value="Fe-S hydro-lyase, tartrate dehydratase beta-type, catalytic domain"/>
    <property type="match status" value="1"/>
</dbReference>
<dbReference type="SUPFAM" id="SSF117457">
    <property type="entry name" value="FumA C-terminal domain-like"/>
    <property type="match status" value="1"/>
</dbReference>
<comment type="caution">
    <text evidence="4">The sequence shown here is derived from an EMBL/GenBank/DDBJ whole genome shotgun (WGS) entry which is preliminary data.</text>
</comment>
<proteinExistence type="inferred from homology"/>
<feature type="domain" description="Fe-S hydro-lyase tartrate dehydratase beta-type catalytic" evidence="3">
    <location>
        <begin position="4"/>
        <end position="174"/>
    </location>
</feature>
<keyword evidence="2" id="KW-0456">Lyase</keyword>
<evidence type="ECO:0000259" key="3">
    <source>
        <dbReference type="Pfam" id="PF05683"/>
    </source>
</evidence>
<dbReference type="AlphaFoldDB" id="A0A2G9YKK5"/>
<dbReference type="Proteomes" id="UP000231292">
    <property type="component" value="Unassembled WGS sequence"/>
</dbReference>
<sequence>MKILNAPIQEKYIRELKAGDEVTLSGTIYTVRDQAHKRLIQDIGRGKELPFDTKGAVIYYCGPAKAPKGRVIGSCGPTTSSRMDEFTPLLLKKELKAMIGKGRRSKEVIAAIKKYKAVYFLAPAGCGALISKYIKKAETVAYPDLGPEQILKLEVKGFPLIVGIDSQGGSIYDKD</sequence>
<evidence type="ECO:0000256" key="1">
    <source>
        <dbReference type="ARBA" id="ARBA00008876"/>
    </source>
</evidence>
<protein>
    <submittedName>
        <fullName evidence="4">Fumarate hydratase</fullName>
    </submittedName>
</protein>
<evidence type="ECO:0000313" key="4">
    <source>
        <dbReference type="EMBL" id="PIP19770.1"/>
    </source>
</evidence>
<organism evidence="4 5">
    <name type="scientific">Candidatus Sherwoodlollariibacterium unditelluris</name>
    <dbReference type="NCBI Taxonomy" id="1974757"/>
    <lineage>
        <taxon>Bacteria</taxon>
        <taxon>Pseudomonadati</taxon>
        <taxon>Candidatus Omnitrophota</taxon>
        <taxon>Candidatus Sherwoodlollariibacterium</taxon>
    </lineage>
</organism>
<gene>
    <name evidence="4" type="ORF">COX41_01110</name>
</gene>
<dbReference type="GO" id="GO:0016836">
    <property type="term" value="F:hydro-lyase activity"/>
    <property type="evidence" value="ECO:0007669"/>
    <property type="project" value="InterPro"/>
</dbReference>
<dbReference type="NCBIfam" id="TIGR00723">
    <property type="entry name" value="ttdB_fumA_fumB"/>
    <property type="match status" value="1"/>
</dbReference>